<dbReference type="HOGENOM" id="CLU_1691569_0_0_2"/>
<feature type="transmembrane region" description="Helical" evidence="1">
    <location>
        <begin position="131"/>
        <end position="151"/>
    </location>
</feature>
<dbReference type="KEGG" id="mmet:MCMEM_1224"/>
<dbReference type="CDD" id="cd08548">
    <property type="entry name" value="Type_I_cohesin_like"/>
    <property type="match status" value="1"/>
</dbReference>
<keyword evidence="1" id="KW-1133">Transmembrane helix</keyword>
<dbReference type="AlphaFoldDB" id="A0A0E3SSC7"/>
<reference evidence="3 4" key="1">
    <citation type="submission" date="2014-07" db="EMBL/GenBank/DDBJ databases">
        <title>Methanogenic archaea and the global carbon cycle.</title>
        <authorList>
            <person name="Henriksen J.R."/>
            <person name="Luke J."/>
            <person name="Reinhart S."/>
            <person name="Benedict M.N."/>
            <person name="Youngblut N.D."/>
            <person name="Metcalf M.E."/>
            <person name="Whitaker R.J."/>
            <person name="Metcalf W.W."/>
        </authorList>
    </citation>
    <scope>NUCLEOTIDE SEQUENCE [LARGE SCALE GENOMIC DNA]</scope>
    <source>
        <strain evidence="3 4">MM1</strain>
    </source>
</reference>
<organism evidence="3 4">
    <name type="scientific">Methanococcoides methylutens MM1</name>
    <dbReference type="NCBI Taxonomy" id="1434104"/>
    <lineage>
        <taxon>Archaea</taxon>
        <taxon>Methanobacteriati</taxon>
        <taxon>Methanobacteriota</taxon>
        <taxon>Stenosarchaea group</taxon>
        <taxon>Methanomicrobia</taxon>
        <taxon>Methanosarcinales</taxon>
        <taxon>Methanosarcinaceae</taxon>
        <taxon>Methanococcoides</taxon>
    </lineage>
</organism>
<name>A0A0E3SSC7_METMT</name>
<proteinExistence type="predicted"/>
<protein>
    <recommendedName>
        <fullName evidence="2">Cohesin domain-containing protein</fullName>
    </recommendedName>
</protein>
<dbReference type="GO" id="GO:0000272">
    <property type="term" value="P:polysaccharide catabolic process"/>
    <property type="evidence" value="ECO:0007669"/>
    <property type="project" value="InterPro"/>
</dbReference>
<accession>A0A0E3SSC7</accession>
<dbReference type="Gene3D" id="2.60.40.680">
    <property type="match status" value="1"/>
</dbReference>
<dbReference type="Pfam" id="PF00963">
    <property type="entry name" value="Cohesin"/>
    <property type="match status" value="1"/>
</dbReference>
<dbReference type="EMBL" id="CP009518">
    <property type="protein sequence ID" value="AKB85277.1"/>
    <property type="molecule type" value="Genomic_DNA"/>
</dbReference>
<sequence>MSDTTAAVGGIVEVPIDLEGAEDVGSLDISLMYDPAVLQAVGVEPGELGDNAYIESNTGNEGVVIIALADSSGITGDGSVAVVSFRVLGDVGSSSFMTLVDVSVHNTDLVEVISPTIDGTLSVTEDASESAGYGSMLLMTMAAVVIALFVVKRRR</sequence>
<evidence type="ECO:0000313" key="3">
    <source>
        <dbReference type="EMBL" id="AKB85277.1"/>
    </source>
</evidence>
<dbReference type="InterPro" id="IPR002102">
    <property type="entry name" value="Cohesin_dom"/>
</dbReference>
<dbReference type="InterPro" id="IPR008965">
    <property type="entry name" value="CBM2/CBM3_carb-bd_dom_sf"/>
</dbReference>
<feature type="domain" description="Cohesin" evidence="2">
    <location>
        <begin position="3"/>
        <end position="122"/>
    </location>
</feature>
<dbReference type="Proteomes" id="UP000033048">
    <property type="component" value="Chromosome"/>
</dbReference>
<keyword evidence="1" id="KW-0812">Transmembrane</keyword>
<keyword evidence="1" id="KW-0472">Membrane</keyword>
<gene>
    <name evidence="3" type="ORF">MCMEM_1224</name>
</gene>
<evidence type="ECO:0000313" key="4">
    <source>
        <dbReference type="Proteomes" id="UP000033048"/>
    </source>
</evidence>
<evidence type="ECO:0000259" key="2">
    <source>
        <dbReference type="Pfam" id="PF00963"/>
    </source>
</evidence>
<evidence type="ECO:0000256" key="1">
    <source>
        <dbReference type="SAM" id="Phobius"/>
    </source>
</evidence>
<dbReference type="SUPFAM" id="SSF49384">
    <property type="entry name" value="Carbohydrate-binding domain"/>
    <property type="match status" value="1"/>
</dbReference>
<dbReference type="GO" id="GO:0030246">
    <property type="term" value="F:carbohydrate binding"/>
    <property type="evidence" value="ECO:0007669"/>
    <property type="project" value="InterPro"/>
</dbReference>
<dbReference type="STRING" id="1434104.MCMEM_1224"/>
<keyword evidence="4" id="KW-1185">Reference proteome</keyword>